<dbReference type="InterPro" id="IPR008254">
    <property type="entry name" value="Flavodoxin/NO_synth"/>
</dbReference>
<dbReference type="PROSITE" id="PS50902">
    <property type="entry name" value="FLAVODOXIN_LIKE"/>
    <property type="match status" value="1"/>
</dbReference>
<dbReference type="AlphaFoldDB" id="A0A918E049"/>
<dbReference type="Proteomes" id="UP000641932">
    <property type="component" value="Unassembled WGS sequence"/>
</dbReference>
<dbReference type="InterPro" id="IPR029039">
    <property type="entry name" value="Flavoprotein-like_sf"/>
</dbReference>
<sequence length="174" mass="18823">MADLRVLVAHGTKNGSTAEIAEMIGTTLREHGIVADVRPAGDVRDVTEYDAVVLGGALYTNRWHRDAVRFSRRHRGKLADRPVWMFSSGPLDASAAQRRIPPTASARRAMGRLGARDHATFGGRLEDGAKGLIARQILKSGRGGDFRDRGQIRSWADGIATDLAAQPPYTSHAA</sequence>
<dbReference type="RefSeq" id="WP_189133240.1">
    <property type="nucleotide sequence ID" value="NZ_BMMS01000017.1"/>
</dbReference>
<reference evidence="2" key="2">
    <citation type="submission" date="2020-09" db="EMBL/GenBank/DDBJ databases">
        <authorList>
            <person name="Sun Q."/>
            <person name="Zhou Y."/>
        </authorList>
    </citation>
    <scope>NUCLEOTIDE SEQUENCE</scope>
    <source>
        <strain evidence="2">CGMCC 4.7201</strain>
    </source>
</reference>
<dbReference type="Pfam" id="PF12724">
    <property type="entry name" value="Flavodoxin_5"/>
    <property type="match status" value="1"/>
</dbReference>
<name>A0A918E049_9ACTN</name>
<dbReference type="InterPro" id="IPR026816">
    <property type="entry name" value="Flavodoxin_dom"/>
</dbReference>
<dbReference type="GO" id="GO:0010181">
    <property type="term" value="F:FMN binding"/>
    <property type="evidence" value="ECO:0007669"/>
    <property type="project" value="InterPro"/>
</dbReference>
<evidence type="ECO:0000259" key="1">
    <source>
        <dbReference type="PROSITE" id="PS50902"/>
    </source>
</evidence>
<evidence type="ECO:0000313" key="3">
    <source>
        <dbReference type="Proteomes" id="UP000641932"/>
    </source>
</evidence>
<accession>A0A918E049</accession>
<dbReference type="SUPFAM" id="SSF52218">
    <property type="entry name" value="Flavoproteins"/>
    <property type="match status" value="1"/>
</dbReference>
<keyword evidence="3" id="KW-1185">Reference proteome</keyword>
<dbReference type="Gene3D" id="3.40.50.360">
    <property type="match status" value="1"/>
</dbReference>
<dbReference type="EMBL" id="BMMS01000017">
    <property type="protein sequence ID" value="GGO92114.1"/>
    <property type="molecule type" value="Genomic_DNA"/>
</dbReference>
<evidence type="ECO:0000313" key="2">
    <source>
        <dbReference type="EMBL" id="GGO92114.1"/>
    </source>
</evidence>
<protein>
    <submittedName>
        <fullName evidence="2">Flavodoxin</fullName>
    </submittedName>
</protein>
<comment type="caution">
    <text evidence="2">The sequence shown here is derived from an EMBL/GenBank/DDBJ whole genome shotgun (WGS) entry which is preliminary data.</text>
</comment>
<proteinExistence type="predicted"/>
<reference evidence="2" key="1">
    <citation type="journal article" date="2014" name="Int. J. Syst. Evol. Microbiol.">
        <title>Complete genome sequence of Corynebacterium casei LMG S-19264T (=DSM 44701T), isolated from a smear-ripened cheese.</title>
        <authorList>
            <consortium name="US DOE Joint Genome Institute (JGI-PGF)"/>
            <person name="Walter F."/>
            <person name="Albersmeier A."/>
            <person name="Kalinowski J."/>
            <person name="Ruckert C."/>
        </authorList>
    </citation>
    <scope>NUCLEOTIDE SEQUENCE</scope>
    <source>
        <strain evidence="2">CGMCC 4.7201</strain>
    </source>
</reference>
<gene>
    <name evidence="2" type="primary">hemG</name>
    <name evidence="2" type="ORF">GCM10012280_41560</name>
</gene>
<organism evidence="2 3">
    <name type="scientific">Wenjunlia tyrosinilytica</name>
    <dbReference type="NCBI Taxonomy" id="1544741"/>
    <lineage>
        <taxon>Bacteria</taxon>
        <taxon>Bacillati</taxon>
        <taxon>Actinomycetota</taxon>
        <taxon>Actinomycetes</taxon>
        <taxon>Kitasatosporales</taxon>
        <taxon>Streptomycetaceae</taxon>
        <taxon>Wenjunlia</taxon>
    </lineage>
</organism>
<feature type="domain" description="Flavodoxin-like" evidence="1">
    <location>
        <begin position="6"/>
        <end position="160"/>
    </location>
</feature>